<gene>
    <name evidence="1" type="ORF">DSLASN_13540</name>
</gene>
<accession>A0ABM7PEX8</accession>
<dbReference type="Proteomes" id="UP001320148">
    <property type="component" value="Chromosome"/>
</dbReference>
<reference evidence="1 2" key="1">
    <citation type="submission" date="2021-02" db="EMBL/GenBank/DDBJ databases">
        <title>Complete genome of Desulfoluna sp. strain ASN36.</title>
        <authorList>
            <person name="Takahashi A."/>
            <person name="Kojima H."/>
            <person name="Fukui M."/>
        </authorList>
    </citation>
    <scope>NUCLEOTIDE SEQUENCE [LARGE SCALE GENOMIC DNA]</scope>
    <source>
        <strain evidence="1 2">ASN36</strain>
    </source>
</reference>
<sequence>MLPKRCPSYKPDAVWAVTFSITLVNFFWTDIRNYERMHVHQKAGRIRTTWNQRLPYNPNGQTPCPA</sequence>
<dbReference type="EMBL" id="AP024488">
    <property type="protein sequence ID" value="BCS95722.1"/>
    <property type="molecule type" value="Genomic_DNA"/>
</dbReference>
<protein>
    <recommendedName>
        <fullName evidence="3">Transposase</fullName>
    </recommendedName>
</protein>
<evidence type="ECO:0000313" key="1">
    <source>
        <dbReference type="EMBL" id="BCS95722.1"/>
    </source>
</evidence>
<proteinExistence type="predicted"/>
<organism evidence="1 2">
    <name type="scientific">Desulfoluna limicola</name>
    <dbReference type="NCBI Taxonomy" id="2810562"/>
    <lineage>
        <taxon>Bacteria</taxon>
        <taxon>Pseudomonadati</taxon>
        <taxon>Thermodesulfobacteriota</taxon>
        <taxon>Desulfobacteria</taxon>
        <taxon>Desulfobacterales</taxon>
        <taxon>Desulfolunaceae</taxon>
        <taxon>Desulfoluna</taxon>
    </lineage>
</organism>
<evidence type="ECO:0008006" key="3">
    <source>
        <dbReference type="Google" id="ProtNLM"/>
    </source>
</evidence>
<keyword evidence="2" id="KW-1185">Reference proteome</keyword>
<evidence type="ECO:0000313" key="2">
    <source>
        <dbReference type="Proteomes" id="UP001320148"/>
    </source>
</evidence>
<name>A0ABM7PEX8_9BACT</name>